<dbReference type="PANTHER" id="PTHR43539">
    <property type="entry name" value="FLAVIN-BINDING MONOOXYGENASE-LIKE PROTEIN (AFU_ORTHOLOGUE AFUA_4G09220)"/>
    <property type="match status" value="1"/>
</dbReference>
<accession>A0A5C0AYX1</accession>
<dbReference type="InterPro" id="IPR050982">
    <property type="entry name" value="Auxin_biosynth/cation_transpt"/>
</dbReference>
<dbReference type="SUPFAM" id="SSF51905">
    <property type="entry name" value="FAD/NAD(P)-binding domain"/>
    <property type="match status" value="1"/>
</dbReference>
<evidence type="ECO:0000313" key="3">
    <source>
        <dbReference type="EMBL" id="QEI06613.1"/>
    </source>
</evidence>
<dbReference type="InterPro" id="IPR036188">
    <property type="entry name" value="FAD/NAD-bd_sf"/>
</dbReference>
<dbReference type="KEGG" id="pacr:FXN63_12795"/>
<sequence>MLSVVTPAALAALEARAQAELLYRDFPHQQWVRPQTVDGARVRDVVIVGAGLSGLGIAFGLLREQISNIEVIDRAPAGVEGPWLTYARMLTLRTAKTLVGPDLGVASLSFPAWYTAVYGDAAWESLTLASNTDFMAYLVWFRRVAGIPVSNGVELLGVQPAGNLLALDILQDGVRQTWHTRKLVLATGLPSAGPLLPGFTKNLPRHTWAHSADDIDFHALRGKRVAVLGAGASAFDNAAVALEHGAASVHLFARRARIEQPAIKTPLEFAGLYRYFRDLGDDQRWRIMRRLARHSTPPPPYSIERCTRHQNFGMTTSCTWNQVQHEGHGDVVRIDTSHGVHEVDFIILGTGFSVDVARRPELAGVAHDIALWRDCYTPPADDRPDLVNSLAQAPYLGPHFEYCAKPGHVAPWLDHIHDFGIASLLSMGRVSLGVPGMKFGPPRLVEGISRSLFLQDADWHEANLAAAEALALADTPETGSVI</sequence>
<keyword evidence="4" id="KW-1185">Reference proteome</keyword>
<proteinExistence type="predicted"/>
<evidence type="ECO:0000259" key="2">
    <source>
        <dbReference type="Pfam" id="PF07992"/>
    </source>
</evidence>
<organism evidence="3 4">
    <name type="scientific">Pigmentiphaga aceris</name>
    <dbReference type="NCBI Taxonomy" id="1940612"/>
    <lineage>
        <taxon>Bacteria</taxon>
        <taxon>Pseudomonadati</taxon>
        <taxon>Pseudomonadota</taxon>
        <taxon>Betaproteobacteria</taxon>
        <taxon>Burkholderiales</taxon>
        <taxon>Alcaligenaceae</taxon>
        <taxon>Pigmentiphaga</taxon>
    </lineage>
</organism>
<dbReference type="GO" id="GO:0004497">
    <property type="term" value="F:monooxygenase activity"/>
    <property type="evidence" value="ECO:0007669"/>
    <property type="project" value="TreeGrafter"/>
</dbReference>
<name>A0A5C0AYX1_9BURK</name>
<dbReference type="Pfam" id="PF07992">
    <property type="entry name" value="Pyr_redox_2"/>
    <property type="match status" value="1"/>
</dbReference>
<evidence type="ECO:0000313" key="4">
    <source>
        <dbReference type="Proteomes" id="UP000325161"/>
    </source>
</evidence>
<reference evidence="3 4" key="1">
    <citation type="submission" date="2019-08" db="EMBL/GenBank/DDBJ databases">
        <title>Amphibian skin-associated Pigmentiphaga: genome sequence and occurrence across geography and hosts.</title>
        <authorList>
            <person name="Bletz M.C."/>
            <person name="Bunk B."/>
            <person name="Sproeer C."/>
            <person name="Biwer P."/>
            <person name="Reiter S."/>
            <person name="Rabemananjara F.C.E."/>
            <person name="Schulz S."/>
            <person name="Overmann J."/>
            <person name="Vences M."/>
        </authorList>
    </citation>
    <scope>NUCLEOTIDE SEQUENCE [LARGE SCALE GENOMIC DNA]</scope>
    <source>
        <strain evidence="3 4">Mada1488</strain>
    </source>
</reference>
<dbReference type="OrthoDB" id="8671611at2"/>
<dbReference type="GO" id="GO:0050660">
    <property type="term" value="F:flavin adenine dinucleotide binding"/>
    <property type="evidence" value="ECO:0007669"/>
    <property type="project" value="TreeGrafter"/>
</dbReference>
<dbReference type="InterPro" id="IPR023753">
    <property type="entry name" value="FAD/NAD-binding_dom"/>
</dbReference>
<feature type="domain" description="FAD/NAD(P)-binding" evidence="2">
    <location>
        <begin position="44"/>
        <end position="261"/>
    </location>
</feature>
<dbReference type="PANTHER" id="PTHR43539:SF91">
    <property type="entry name" value="FAD-DEPENDENT URATE HYDROXYLASE"/>
    <property type="match status" value="1"/>
</dbReference>
<dbReference type="EMBL" id="CP043046">
    <property type="protein sequence ID" value="QEI06613.1"/>
    <property type="molecule type" value="Genomic_DNA"/>
</dbReference>
<evidence type="ECO:0000256" key="1">
    <source>
        <dbReference type="ARBA" id="ARBA00023002"/>
    </source>
</evidence>
<dbReference type="Gene3D" id="3.50.50.60">
    <property type="entry name" value="FAD/NAD(P)-binding domain"/>
    <property type="match status" value="1"/>
</dbReference>
<gene>
    <name evidence="3" type="ORF">FXN63_12795</name>
</gene>
<protein>
    <submittedName>
        <fullName evidence="3">NAD(P)/FAD-dependent oxidoreductase</fullName>
    </submittedName>
</protein>
<keyword evidence="1" id="KW-0560">Oxidoreductase</keyword>
<dbReference type="AlphaFoldDB" id="A0A5C0AYX1"/>
<dbReference type="Proteomes" id="UP000325161">
    <property type="component" value="Chromosome"/>
</dbReference>